<dbReference type="InterPro" id="IPR001638">
    <property type="entry name" value="Solute-binding_3/MltF_N"/>
</dbReference>
<proteinExistence type="predicted"/>
<evidence type="ECO:0000259" key="1">
    <source>
        <dbReference type="Pfam" id="PF00497"/>
    </source>
</evidence>
<dbReference type="Proteomes" id="UP000186736">
    <property type="component" value="Unassembled WGS sequence"/>
</dbReference>
<protein>
    <recommendedName>
        <fullName evidence="1">Solute-binding protein family 3/N-terminal domain-containing protein</fullName>
    </recommendedName>
</protein>
<gene>
    <name evidence="2" type="ORF">PSEMO_57080</name>
</gene>
<name>A0A1Q9QVM5_PSEPU</name>
<evidence type="ECO:0000313" key="2">
    <source>
        <dbReference type="EMBL" id="OLS59199.1"/>
    </source>
</evidence>
<sequence length="298" mass="33830">MRTGSCVSIAMVAIYGTASGVCRVSRVYTNFYILIRSILNHRTAHQAEHVKHSTLTAALLCLLLGTPVRAEQYQVVTEEWAPYNYQQKNHLTGMATEIVRAIMARTGDDFEVVVLPSMRSARVLKTRPKTIMYSLFRTAEREPLYKWVGPIVEESIHPYQLANTQQPVNSLEQLLHAPKITTRHAGLIPETLQSRGFNNLEKTATESLQLYRMLLAGRTDIIIGDTDAGVVYYSRQLNIAPGTLRQIPIELYRSSLYIAFSRDCDDELVASWAHALEQLRHSGELERIQDRYYHPIGQ</sequence>
<feature type="domain" description="Solute-binding protein family 3/N-terminal" evidence="1">
    <location>
        <begin position="76"/>
        <end position="293"/>
    </location>
</feature>
<dbReference type="AlphaFoldDB" id="A0A1Q9QVM5"/>
<organism evidence="2 3">
    <name type="scientific">Pseudomonas putida</name>
    <name type="common">Arthrobacter siderocapsulatus</name>
    <dbReference type="NCBI Taxonomy" id="303"/>
    <lineage>
        <taxon>Bacteria</taxon>
        <taxon>Pseudomonadati</taxon>
        <taxon>Pseudomonadota</taxon>
        <taxon>Gammaproteobacteria</taxon>
        <taxon>Pseudomonadales</taxon>
        <taxon>Pseudomonadaceae</taxon>
        <taxon>Pseudomonas</taxon>
    </lineage>
</organism>
<evidence type="ECO:0000313" key="3">
    <source>
        <dbReference type="Proteomes" id="UP000186736"/>
    </source>
</evidence>
<dbReference type="SUPFAM" id="SSF53850">
    <property type="entry name" value="Periplasmic binding protein-like II"/>
    <property type="match status" value="1"/>
</dbReference>
<dbReference type="EMBL" id="MKZO01000073">
    <property type="protein sequence ID" value="OLS59199.1"/>
    <property type="molecule type" value="Genomic_DNA"/>
</dbReference>
<comment type="caution">
    <text evidence="2">The sequence shown here is derived from an EMBL/GenBank/DDBJ whole genome shotgun (WGS) entry which is preliminary data.</text>
</comment>
<accession>A0A1Q9QVM5</accession>
<dbReference type="Gene3D" id="3.40.190.10">
    <property type="entry name" value="Periplasmic binding protein-like II"/>
    <property type="match status" value="2"/>
</dbReference>
<reference evidence="2 3" key="1">
    <citation type="submission" date="2016-10" db="EMBL/GenBank/DDBJ databases">
        <title>Genome Sequence of Pseudomonas putida GM4FR.</title>
        <authorList>
            <person name="Poehlein A."/>
            <person name="Wemheuer F."/>
            <person name="Hollensteiner J."/>
            <person name="Wemheuer B."/>
        </authorList>
    </citation>
    <scope>NUCLEOTIDE SEQUENCE [LARGE SCALE GENOMIC DNA]</scope>
    <source>
        <strain evidence="2 3">GM4FR</strain>
    </source>
</reference>
<dbReference type="PANTHER" id="PTHR38834">
    <property type="entry name" value="PERIPLASMIC SUBSTRATE BINDING PROTEIN FAMILY 3"/>
    <property type="match status" value="1"/>
</dbReference>
<dbReference type="Pfam" id="PF00497">
    <property type="entry name" value="SBP_bac_3"/>
    <property type="match status" value="1"/>
</dbReference>
<dbReference type="PANTHER" id="PTHR38834:SF3">
    <property type="entry name" value="SOLUTE-BINDING PROTEIN FAMILY 3_N-TERMINAL DOMAIN-CONTAINING PROTEIN"/>
    <property type="match status" value="1"/>
</dbReference>